<evidence type="ECO:0000256" key="2">
    <source>
        <dbReference type="ARBA" id="ARBA00022679"/>
    </source>
</evidence>
<comment type="caution">
    <text evidence="8">The sequence shown here is derived from an EMBL/GenBank/DDBJ whole genome shotgun (WGS) entry which is preliminary data.</text>
</comment>
<feature type="active site" description="Nucleophile" evidence="6">
    <location>
        <position position="414"/>
    </location>
</feature>
<keyword evidence="3 6" id="KW-0133">Cell shape</keyword>
<comment type="pathway">
    <text evidence="1 6">Cell wall biogenesis; peptidoglycan biosynthesis.</text>
</comment>
<dbReference type="InterPro" id="IPR050979">
    <property type="entry name" value="LD-transpeptidase"/>
</dbReference>
<dbReference type="PROSITE" id="PS52029">
    <property type="entry name" value="LD_TPASE"/>
    <property type="match status" value="1"/>
</dbReference>
<evidence type="ECO:0000313" key="8">
    <source>
        <dbReference type="EMBL" id="HGW29492.1"/>
    </source>
</evidence>
<evidence type="ECO:0000256" key="4">
    <source>
        <dbReference type="ARBA" id="ARBA00022984"/>
    </source>
</evidence>
<evidence type="ECO:0000256" key="1">
    <source>
        <dbReference type="ARBA" id="ARBA00004752"/>
    </source>
</evidence>
<dbReference type="GO" id="GO:0071972">
    <property type="term" value="F:peptidoglycan L,D-transpeptidase activity"/>
    <property type="evidence" value="ECO:0007669"/>
    <property type="project" value="TreeGrafter"/>
</dbReference>
<evidence type="ECO:0000256" key="6">
    <source>
        <dbReference type="PROSITE-ProRule" id="PRU01373"/>
    </source>
</evidence>
<dbReference type="SUPFAM" id="SSF141523">
    <property type="entry name" value="L,D-transpeptidase catalytic domain-like"/>
    <property type="match status" value="1"/>
</dbReference>
<feature type="domain" description="L,D-TPase catalytic" evidence="7">
    <location>
        <begin position="313"/>
        <end position="438"/>
    </location>
</feature>
<dbReference type="GO" id="GO:0016740">
    <property type="term" value="F:transferase activity"/>
    <property type="evidence" value="ECO:0007669"/>
    <property type="project" value="UniProtKB-KW"/>
</dbReference>
<protein>
    <submittedName>
        <fullName evidence="8">Murein L,D-transpeptidase</fullName>
    </submittedName>
</protein>
<evidence type="ECO:0000256" key="5">
    <source>
        <dbReference type="ARBA" id="ARBA00023316"/>
    </source>
</evidence>
<dbReference type="GO" id="GO:0018104">
    <property type="term" value="P:peptidoglycan-protein cross-linking"/>
    <property type="evidence" value="ECO:0007669"/>
    <property type="project" value="TreeGrafter"/>
</dbReference>
<keyword evidence="5 6" id="KW-0961">Cell wall biogenesis/degradation</keyword>
<gene>
    <name evidence="8" type="ORF">ENR63_01030</name>
</gene>
<dbReference type="CDD" id="cd16913">
    <property type="entry name" value="YkuD_like"/>
    <property type="match status" value="1"/>
</dbReference>
<dbReference type="InterPro" id="IPR038063">
    <property type="entry name" value="Transpep_catalytic_dom"/>
</dbReference>
<dbReference type="AlphaFoldDB" id="A0A7C4TLG9"/>
<sequence length="439" mass="50566">MRSKIFILFISLILLFIAILNSDVEQFKSVTVFKPNTKIGNLNMSGVDWNQGYSSLVSKLNKPIYLYLSDKSRGVTLKEIGVDIDRDKLEKLTQNCRPKSWRILCRNTSNEMVDPKSVIAINKWVLGQFLEGIEKDIQYLSKTTVISFEDYTFRAVSPNTKIEINKDMFLDQEKILDWLTSDENQIKLAIITNETKEQQKQATTAVINKLAYPLLIKYGRNPIYIPTERIRSFITVTEKDGLTYGKLNDYEINRYLDELDLVYKHPDVVIVRQAAVDSIKRALLFRSTNFEINNAVILPQEGKPKSNGEKADIYLEVIKSQQRLYKFEQGKLTKTYIISTGLTWETPPGEYKILDKEKMAISYRDDWYMPNYLPIGTIYGYRFGFHSIPYHLDAAGNIYSRDSNTMGSPATGGCIQLTQEDSLELFEWAKVGTPVYIYE</sequence>
<reference evidence="8" key="1">
    <citation type="journal article" date="2020" name="mSystems">
        <title>Genome- and Community-Level Interaction Insights into Carbon Utilization and Element Cycling Functions of Hydrothermarchaeota in Hydrothermal Sediment.</title>
        <authorList>
            <person name="Zhou Z."/>
            <person name="Liu Y."/>
            <person name="Xu W."/>
            <person name="Pan J."/>
            <person name="Luo Z.H."/>
            <person name="Li M."/>
        </authorList>
    </citation>
    <scope>NUCLEOTIDE SEQUENCE [LARGE SCALE GENOMIC DNA]</scope>
    <source>
        <strain evidence="8">SpSt-417</strain>
    </source>
</reference>
<dbReference type="InterPro" id="IPR005490">
    <property type="entry name" value="LD_TPept_cat_dom"/>
</dbReference>
<feature type="active site" description="Proton donor/acceptor" evidence="6">
    <location>
        <position position="386"/>
    </location>
</feature>
<accession>A0A7C4TLG9</accession>
<organism evidence="8">
    <name type="scientific">candidate division WWE3 bacterium</name>
    <dbReference type="NCBI Taxonomy" id="2053526"/>
    <lineage>
        <taxon>Bacteria</taxon>
        <taxon>Katanobacteria</taxon>
    </lineage>
</organism>
<dbReference type="PANTHER" id="PTHR30582:SF2">
    <property type="entry name" value="L,D-TRANSPEPTIDASE YCIB-RELATED"/>
    <property type="match status" value="1"/>
</dbReference>
<dbReference type="GO" id="GO:0005576">
    <property type="term" value="C:extracellular region"/>
    <property type="evidence" value="ECO:0007669"/>
    <property type="project" value="TreeGrafter"/>
</dbReference>
<dbReference type="GO" id="GO:0071555">
    <property type="term" value="P:cell wall organization"/>
    <property type="evidence" value="ECO:0007669"/>
    <property type="project" value="UniProtKB-UniRule"/>
</dbReference>
<dbReference type="Pfam" id="PF03734">
    <property type="entry name" value="YkuD"/>
    <property type="match status" value="1"/>
</dbReference>
<dbReference type="GO" id="GO:0008360">
    <property type="term" value="P:regulation of cell shape"/>
    <property type="evidence" value="ECO:0007669"/>
    <property type="project" value="UniProtKB-UniRule"/>
</dbReference>
<dbReference type="UniPathway" id="UPA00219"/>
<dbReference type="PANTHER" id="PTHR30582">
    <property type="entry name" value="L,D-TRANSPEPTIDASE"/>
    <property type="match status" value="1"/>
</dbReference>
<keyword evidence="4 6" id="KW-0573">Peptidoglycan synthesis</keyword>
<proteinExistence type="predicted"/>
<name>A0A7C4TLG9_UNCKA</name>
<evidence type="ECO:0000256" key="3">
    <source>
        <dbReference type="ARBA" id="ARBA00022960"/>
    </source>
</evidence>
<evidence type="ECO:0000259" key="7">
    <source>
        <dbReference type="PROSITE" id="PS52029"/>
    </source>
</evidence>
<dbReference type="Gene3D" id="2.40.440.10">
    <property type="entry name" value="L,D-transpeptidase catalytic domain-like"/>
    <property type="match status" value="1"/>
</dbReference>
<dbReference type="EMBL" id="DSRT01000055">
    <property type="protein sequence ID" value="HGW29492.1"/>
    <property type="molecule type" value="Genomic_DNA"/>
</dbReference>
<keyword evidence="2" id="KW-0808">Transferase</keyword>